<feature type="domain" description="DRTGG" evidence="1">
    <location>
        <begin position="5"/>
        <end position="105"/>
    </location>
</feature>
<evidence type="ECO:0000313" key="3">
    <source>
        <dbReference type="Proteomes" id="UP000824242"/>
    </source>
</evidence>
<sequence>MTVRELAERLGAEVLVEGDLSREVQTGYAGDLLSWVMARLPEGAVWMTVMGNLNAIAVCSLKDGACILLTEDAPLDENAKQRAGMEEIPVLRVADGSYRTSLRVADLLGETP</sequence>
<dbReference type="AlphaFoldDB" id="A0A9D1AMH8"/>
<dbReference type="EMBL" id="DVGZ01000042">
    <property type="protein sequence ID" value="HIR46923.1"/>
    <property type="molecule type" value="Genomic_DNA"/>
</dbReference>
<dbReference type="Pfam" id="PF07085">
    <property type="entry name" value="DRTGG"/>
    <property type="match status" value="1"/>
</dbReference>
<dbReference type="Gene3D" id="3.40.1390.20">
    <property type="entry name" value="HprK N-terminal domain-like"/>
    <property type="match status" value="1"/>
</dbReference>
<evidence type="ECO:0000313" key="2">
    <source>
        <dbReference type="EMBL" id="HIR46923.1"/>
    </source>
</evidence>
<dbReference type="SUPFAM" id="SSF75138">
    <property type="entry name" value="HprK N-terminal domain-like"/>
    <property type="match status" value="1"/>
</dbReference>
<name>A0A9D1AMH8_9FIRM</name>
<reference evidence="2" key="2">
    <citation type="journal article" date="2021" name="PeerJ">
        <title>Extensive microbial diversity within the chicken gut microbiome revealed by metagenomics and culture.</title>
        <authorList>
            <person name="Gilroy R."/>
            <person name="Ravi A."/>
            <person name="Getino M."/>
            <person name="Pursley I."/>
            <person name="Horton D.L."/>
            <person name="Alikhan N.F."/>
            <person name="Baker D."/>
            <person name="Gharbi K."/>
            <person name="Hall N."/>
            <person name="Watson M."/>
            <person name="Adriaenssens E.M."/>
            <person name="Foster-Nyarko E."/>
            <person name="Jarju S."/>
            <person name="Secka A."/>
            <person name="Antonio M."/>
            <person name="Oren A."/>
            <person name="Chaudhuri R.R."/>
            <person name="La Ragione R."/>
            <person name="Hildebrand F."/>
            <person name="Pallen M.J."/>
        </authorList>
    </citation>
    <scope>NUCLEOTIDE SEQUENCE</scope>
    <source>
        <strain evidence="2">ChiSxjej1B13-7958</strain>
    </source>
</reference>
<dbReference type="InterPro" id="IPR028979">
    <property type="entry name" value="Ser_kin/Pase_Hpr-like_N_sf"/>
</dbReference>
<reference evidence="2" key="1">
    <citation type="submission" date="2020-10" db="EMBL/GenBank/DDBJ databases">
        <authorList>
            <person name="Gilroy R."/>
        </authorList>
    </citation>
    <scope>NUCLEOTIDE SEQUENCE</scope>
    <source>
        <strain evidence="2">ChiSxjej1B13-7958</strain>
    </source>
</reference>
<dbReference type="Proteomes" id="UP000824242">
    <property type="component" value="Unassembled WGS sequence"/>
</dbReference>
<dbReference type="InterPro" id="IPR010766">
    <property type="entry name" value="DRTGG"/>
</dbReference>
<gene>
    <name evidence="2" type="ORF">IAB89_04580</name>
</gene>
<proteinExistence type="predicted"/>
<comment type="caution">
    <text evidence="2">The sequence shown here is derived from an EMBL/GenBank/DDBJ whole genome shotgun (WGS) entry which is preliminary data.</text>
</comment>
<organism evidence="2 3">
    <name type="scientific">Candidatus Caccousia avicola</name>
    <dbReference type="NCBI Taxonomy" id="2840721"/>
    <lineage>
        <taxon>Bacteria</taxon>
        <taxon>Bacillati</taxon>
        <taxon>Bacillota</taxon>
        <taxon>Clostridia</taxon>
        <taxon>Eubacteriales</taxon>
        <taxon>Oscillospiraceae</taxon>
        <taxon>Oscillospiraceae incertae sedis</taxon>
        <taxon>Candidatus Caccousia</taxon>
    </lineage>
</organism>
<protein>
    <recommendedName>
        <fullName evidence="1">DRTGG domain-containing protein</fullName>
    </recommendedName>
</protein>
<accession>A0A9D1AMH8</accession>
<evidence type="ECO:0000259" key="1">
    <source>
        <dbReference type="Pfam" id="PF07085"/>
    </source>
</evidence>